<dbReference type="OrthoDB" id="1939479at2759"/>
<dbReference type="InterPro" id="IPR038765">
    <property type="entry name" value="Papain-like_cys_pep_sf"/>
</dbReference>
<evidence type="ECO:0000256" key="1">
    <source>
        <dbReference type="ARBA" id="ARBA00005234"/>
    </source>
</evidence>
<dbReference type="AlphaFoldDB" id="A0A2Z7BB34"/>
<name>A0A2Z7BB34_9LAMI</name>
<evidence type="ECO:0000313" key="6">
    <source>
        <dbReference type="EMBL" id="KZV30590.1"/>
    </source>
</evidence>
<evidence type="ECO:0000256" key="4">
    <source>
        <dbReference type="ARBA" id="ARBA00022807"/>
    </source>
</evidence>
<dbReference type="SUPFAM" id="SSF54001">
    <property type="entry name" value="Cysteine proteinases"/>
    <property type="match status" value="1"/>
</dbReference>
<dbReference type="GO" id="GO:0016926">
    <property type="term" value="P:protein desumoylation"/>
    <property type="evidence" value="ECO:0007669"/>
    <property type="project" value="UniProtKB-ARBA"/>
</dbReference>
<dbReference type="PROSITE" id="PS50600">
    <property type="entry name" value="ULP_PROTEASE"/>
    <property type="match status" value="1"/>
</dbReference>
<gene>
    <name evidence="6" type="ORF">F511_05740</name>
</gene>
<dbReference type="GO" id="GO:0006508">
    <property type="term" value="P:proteolysis"/>
    <property type="evidence" value="ECO:0007669"/>
    <property type="project" value="UniProtKB-KW"/>
</dbReference>
<dbReference type="Gene3D" id="3.40.395.10">
    <property type="entry name" value="Adenoviral Proteinase, Chain A"/>
    <property type="match status" value="1"/>
</dbReference>
<dbReference type="PANTHER" id="PTHR46915:SF6">
    <property type="entry name" value="CYSTEINE PROTEINASES SUPERFAMILY PROTEIN"/>
    <property type="match status" value="1"/>
</dbReference>
<organism evidence="6 7">
    <name type="scientific">Dorcoceras hygrometricum</name>
    <dbReference type="NCBI Taxonomy" id="472368"/>
    <lineage>
        <taxon>Eukaryota</taxon>
        <taxon>Viridiplantae</taxon>
        <taxon>Streptophyta</taxon>
        <taxon>Embryophyta</taxon>
        <taxon>Tracheophyta</taxon>
        <taxon>Spermatophyta</taxon>
        <taxon>Magnoliopsida</taxon>
        <taxon>eudicotyledons</taxon>
        <taxon>Gunneridae</taxon>
        <taxon>Pentapetalae</taxon>
        <taxon>asterids</taxon>
        <taxon>lamiids</taxon>
        <taxon>Lamiales</taxon>
        <taxon>Gesneriaceae</taxon>
        <taxon>Didymocarpoideae</taxon>
        <taxon>Trichosporeae</taxon>
        <taxon>Loxocarpinae</taxon>
        <taxon>Dorcoceras</taxon>
    </lineage>
</organism>
<reference evidence="6 7" key="1">
    <citation type="journal article" date="2015" name="Proc. Natl. Acad. Sci. U.S.A.">
        <title>The resurrection genome of Boea hygrometrica: A blueprint for survival of dehydration.</title>
        <authorList>
            <person name="Xiao L."/>
            <person name="Yang G."/>
            <person name="Zhang L."/>
            <person name="Yang X."/>
            <person name="Zhao S."/>
            <person name="Ji Z."/>
            <person name="Zhou Q."/>
            <person name="Hu M."/>
            <person name="Wang Y."/>
            <person name="Chen M."/>
            <person name="Xu Y."/>
            <person name="Jin H."/>
            <person name="Xiao X."/>
            <person name="Hu G."/>
            <person name="Bao F."/>
            <person name="Hu Y."/>
            <person name="Wan P."/>
            <person name="Li L."/>
            <person name="Deng X."/>
            <person name="Kuang T."/>
            <person name="Xiang C."/>
            <person name="Zhu J.K."/>
            <person name="Oliver M.J."/>
            <person name="He Y."/>
        </authorList>
    </citation>
    <scope>NUCLEOTIDE SEQUENCE [LARGE SCALE GENOMIC DNA]</scope>
    <source>
        <strain evidence="7">cv. XS01</strain>
    </source>
</reference>
<evidence type="ECO:0000256" key="2">
    <source>
        <dbReference type="ARBA" id="ARBA00022670"/>
    </source>
</evidence>
<proteinExistence type="inferred from homology"/>
<evidence type="ECO:0000256" key="3">
    <source>
        <dbReference type="ARBA" id="ARBA00022801"/>
    </source>
</evidence>
<dbReference type="InterPro" id="IPR003653">
    <property type="entry name" value="Peptidase_C48_C"/>
</dbReference>
<comment type="similarity">
    <text evidence="1">Belongs to the peptidase C48 family.</text>
</comment>
<keyword evidence="2" id="KW-0645">Protease</keyword>
<dbReference type="PANTHER" id="PTHR46915">
    <property type="entry name" value="UBIQUITIN-LIKE PROTEASE 4-RELATED"/>
    <property type="match status" value="1"/>
</dbReference>
<keyword evidence="3" id="KW-0378">Hydrolase</keyword>
<dbReference type="Pfam" id="PF02902">
    <property type="entry name" value="Peptidase_C48"/>
    <property type="match status" value="1"/>
</dbReference>
<dbReference type="Proteomes" id="UP000250235">
    <property type="component" value="Unassembled WGS sequence"/>
</dbReference>
<dbReference type="GO" id="GO:0008234">
    <property type="term" value="F:cysteine-type peptidase activity"/>
    <property type="evidence" value="ECO:0007669"/>
    <property type="project" value="UniProtKB-KW"/>
</dbReference>
<feature type="domain" description="Ubiquitin-like protease family profile" evidence="5">
    <location>
        <begin position="1"/>
        <end position="149"/>
    </location>
</feature>
<keyword evidence="7" id="KW-1185">Reference proteome</keyword>
<dbReference type="EMBL" id="KV008237">
    <property type="protein sequence ID" value="KZV30590.1"/>
    <property type="molecule type" value="Genomic_DNA"/>
</dbReference>
<evidence type="ECO:0000259" key="5">
    <source>
        <dbReference type="PROSITE" id="PS50600"/>
    </source>
</evidence>
<keyword evidence="4" id="KW-0788">Thiol protease</keyword>
<protein>
    <submittedName>
        <fullName evidence="6">Cysteine protein superfamily protein isoform 1</fullName>
    </submittedName>
</protein>
<sequence>MHIWNDFAEEKVKPVAYFDPLWFNLYADERHRSMVLDWIKEMGIFSKKYVLVPIVLWSHWSLLIFCNLGESLDSESDTPCLLLLDSLHAIGPKRLEPLIRRLLSDIYKIEGRSETRDQLKKMPLLIPKVPQQKKGEECGYVVLYYVSLFVECAPETFRASNGYPYFMNKDWFTDEGLESFYKRLDSFPPASNVHNDSASMDSDACVQTISADNNGSHTVICLD</sequence>
<evidence type="ECO:0000313" key="7">
    <source>
        <dbReference type="Proteomes" id="UP000250235"/>
    </source>
</evidence>
<accession>A0A2Z7BB34</accession>